<organism evidence="1 2">
    <name type="scientific">Lapillicoccus jejuensis</name>
    <dbReference type="NCBI Taxonomy" id="402171"/>
    <lineage>
        <taxon>Bacteria</taxon>
        <taxon>Bacillati</taxon>
        <taxon>Actinomycetota</taxon>
        <taxon>Actinomycetes</taxon>
        <taxon>Micrococcales</taxon>
        <taxon>Intrasporangiaceae</taxon>
        <taxon>Lapillicoccus</taxon>
    </lineage>
</organism>
<reference evidence="1 2" key="1">
    <citation type="submission" date="2019-06" db="EMBL/GenBank/DDBJ databases">
        <title>Sequencing the genomes of 1000 actinobacteria strains.</title>
        <authorList>
            <person name="Klenk H.-P."/>
        </authorList>
    </citation>
    <scope>NUCLEOTIDE SEQUENCE [LARGE SCALE GENOMIC DNA]</scope>
    <source>
        <strain evidence="1 2">DSM 18607</strain>
    </source>
</reference>
<protein>
    <submittedName>
        <fullName evidence="1">Uncharacterized protein</fullName>
    </submittedName>
</protein>
<name>A0A542E1C1_9MICO</name>
<accession>A0A542E1C1</accession>
<gene>
    <name evidence="1" type="ORF">FB458_2221</name>
</gene>
<sequence length="301" mass="31612">MRYSLVNATALGFDLVRMPGGAQVAEVLLAACAATPSELALLGRHHPGAGRTARWEAARRRSLDLRPTLSTTDVSADAVAHAASDADAASSLVTRLAEAPLGSLDALDHFVRHDALEGIAPGTDHDLAADVLVDAATAGYCSTLLDGVERRRLAAPFVQGRREGLVPTPAPTVPAVRRLLEDLRGWGPVEWAEMDGVLDAVRASTSGWSEAMHEAGWAAHLSGRVRTAAVSQLQAVSAYAASGLTPTQAAFGAWNALSGVVQALVVADLLGEPELDLLVRPWLLVRGHDPRPPAGQEPPRR</sequence>
<dbReference type="AlphaFoldDB" id="A0A542E1C1"/>
<proteinExistence type="predicted"/>
<keyword evidence="2" id="KW-1185">Reference proteome</keyword>
<dbReference type="OrthoDB" id="3782200at2"/>
<dbReference type="EMBL" id="VFMN01000001">
    <property type="protein sequence ID" value="TQJ09115.1"/>
    <property type="molecule type" value="Genomic_DNA"/>
</dbReference>
<evidence type="ECO:0000313" key="1">
    <source>
        <dbReference type="EMBL" id="TQJ09115.1"/>
    </source>
</evidence>
<evidence type="ECO:0000313" key="2">
    <source>
        <dbReference type="Proteomes" id="UP000317893"/>
    </source>
</evidence>
<comment type="caution">
    <text evidence="1">The sequence shown here is derived from an EMBL/GenBank/DDBJ whole genome shotgun (WGS) entry which is preliminary data.</text>
</comment>
<dbReference type="RefSeq" id="WP_141848534.1">
    <property type="nucleotide sequence ID" value="NZ_BAAAPR010000005.1"/>
</dbReference>
<dbReference type="Proteomes" id="UP000317893">
    <property type="component" value="Unassembled WGS sequence"/>
</dbReference>